<evidence type="ECO:0000256" key="2">
    <source>
        <dbReference type="ARBA" id="ARBA00022898"/>
    </source>
</evidence>
<dbReference type="PANTHER" id="PTHR30511">
    <property type="entry name" value="ALANINE RACEMASE"/>
    <property type="match status" value="1"/>
</dbReference>
<dbReference type="NCBIfam" id="NF040742">
    <property type="entry name" value="racem_Orr"/>
    <property type="match status" value="1"/>
</dbReference>
<dbReference type="GO" id="GO:0008784">
    <property type="term" value="F:alanine racemase activity"/>
    <property type="evidence" value="ECO:0007669"/>
    <property type="project" value="TreeGrafter"/>
</dbReference>
<keyword evidence="2" id="KW-0663">Pyridoxal phosphate</keyword>
<proteinExistence type="predicted"/>
<dbReference type="Proteomes" id="UP000184526">
    <property type="component" value="Unassembled WGS sequence"/>
</dbReference>
<dbReference type="Pfam" id="PF01168">
    <property type="entry name" value="Ala_racemase_N"/>
    <property type="match status" value="1"/>
</dbReference>
<evidence type="ECO:0000256" key="3">
    <source>
        <dbReference type="ARBA" id="ARBA00023235"/>
    </source>
</evidence>
<dbReference type="AlphaFoldDB" id="A0A1M5TTZ8"/>
<comment type="cofactor">
    <cofactor evidence="1">
        <name>pyridoxal 5'-phosphate</name>
        <dbReference type="ChEBI" id="CHEBI:597326"/>
    </cofactor>
</comment>
<evidence type="ECO:0000313" key="6">
    <source>
        <dbReference type="Proteomes" id="UP000184526"/>
    </source>
</evidence>
<feature type="domain" description="Alanine racemase N-terminal" evidence="4">
    <location>
        <begin position="8"/>
        <end position="222"/>
    </location>
</feature>
<protein>
    <submittedName>
        <fullName evidence="5">Predicted amino acid racemase</fullName>
    </submittedName>
</protein>
<dbReference type="GO" id="GO:0005829">
    <property type="term" value="C:cytosol"/>
    <property type="evidence" value="ECO:0007669"/>
    <property type="project" value="TreeGrafter"/>
</dbReference>
<keyword evidence="3" id="KW-0413">Isomerase</keyword>
<dbReference type="STRING" id="1121306.SAMN02745196_00714"/>
<dbReference type="PANTHER" id="PTHR30511:SF3">
    <property type="entry name" value="LYSINE RACEMASE"/>
    <property type="match status" value="1"/>
</dbReference>
<name>A0A1M5TTZ8_9CLOT</name>
<dbReference type="InterPro" id="IPR029066">
    <property type="entry name" value="PLP-binding_barrel"/>
</dbReference>
<dbReference type="CDD" id="cd06815">
    <property type="entry name" value="PLPDE_III_AR_like_1"/>
    <property type="match status" value="1"/>
</dbReference>
<dbReference type="InterPro" id="IPR000821">
    <property type="entry name" value="Ala_racemase"/>
</dbReference>
<reference evidence="5 6" key="1">
    <citation type="submission" date="2016-11" db="EMBL/GenBank/DDBJ databases">
        <authorList>
            <person name="Jaros S."/>
            <person name="Januszkiewicz K."/>
            <person name="Wedrychowicz H."/>
        </authorList>
    </citation>
    <scope>NUCLEOTIDE SEQUENCE [LARGE SCALE GENOMIC DNA]</scope>
    <source>
        <strain evidence="5 6">DSM 3089</strain>
    </source>
</reference>
<dbReference type="Gene3D" id="3.20.20.10">
    <property type="entry name" value="Alanine racemase"/>
    <property type="match status" value="1"/>
</dbReference>
<sequence>MGNPFVKVNLKKLGHNIKVVNELCNKMGIEIFGVTKVFCARKEICSVMIENGINTLADSRIKNLEKIRDLNCKRVLLRIPCLSEAKEVVLNCDISLNSEIETIKALDNEAKKENIVHNIILMIDLGDLREGILPEDILTVVEEVLKLKNINLKGIGTNLTCYGGIIPDNENLSKLTEIKSELEEKFKITLSIVSGGNSSSLYKVFDNSMIKGINNLRLGESLLLGKETAFGEDIKGCFTDVFTLNAEVIELKSKSSMPKGKIGRDAFGNIPCFEDKGIMNRAIVNLGKQDVRVEGISPKDKDIEVLGASSDHLILNLSKSNKNYKLGDTIEFNMDYGALLQSMTSEYIDIKYVVE</sequence>
<dbReference type="InterPro" id="IPR001608">
    <property type="entry name" value="Ala_racemase_N"/>
</dbReference>
<dbReference type="SUPFAM" id="SSF51419">
    <property type="entry name" value="PLP-binding barrel"/>
    <property type="match status" value="1"/>
</dbReference>
<evidence type="ECO:0000313" key="5">
    <source>
        <dbReference type="EMBL" id="SHH54148.1"/>
    </source>
</evidence>
<keyword evidence="6" id="KW-1185">Reference proteome</keyword>
<dbReference type="RefSeq" id="WP_072830105.1">
    <property type="nucleotide sequence ID" value="NZ_FQXP01000003.1"/>
</dbReference>
<evidence type="ECO:0000256" key="1">
    <source>
        <dbReference type="ARBA" id="ARBA00001933"/>
    </source>
</evidence>
<accession>A0A1M5TTZ8</accession>
<gene>
    <name evidence="5" type="ORF">SAMN02745196_00714</name>
</gene>
<dbReference type="GO" id="GO:0030170">
    <property type="term" value="F:pyridoxal phosphate binding"/>
    <property type="evidence" value="ECO:0007669"/>
    <property type="project" value="TreeGrafter"/>
</dbReference>
<evidence type="ECO:0000259" key="4">
    <source>
        <dbReference type="Pfam" id="PF01168"/>
    </source>
</evidence>
<organism evidence="5 6">
    <name type="scientific">Clostridium collagenovorans DSM 3089</name>
    <dbReference type="NCBI Taxonomy" id="1121306"/>
    <lineage>
        <taxon>Bacteria</taxon>
        <taxon>Bacillati</taxon>
        <taxon>Bacillota</taxon>
        <taxon>Clostridia</taxon>
        <taxon>Eubacteriales</taxon>
        <taxon>Clostridiaceae</taxon>
        <taxon>Clostridium</taxon>
    </lineage>
</organism>
<dbReference type="EMBL" id="FQXP01000003">
    <property type="protein sequence ID" value="SHH54148.1"/>
    <property type="molecule type" value="Genomic_DNA"/>
</dbReference>
<dbReference type="OrthoDB" id="504078at2"/>